<evidence type="ECO:0000256" key="2">
    <source>
        <dbReference type="ARBA" id="ARBA00022840"/>
    </source>
</evidence>
<evidence type="ECO:0000313" key="5">
    <source>
        <dbReference type="Proteomes" id="UP000265618"/>
    </source>
</evidence>
<name>A0A9K3D8T1_9EUKA</name>
<dbReference type="EMBL" id="BDIP01006056">
    <property type="protein sequence ID" value="GIQ90337.1"/>
    <property type="molecule type" value="Genomic_DNA"/>
</dbReference>
<dbReference type="PANTHER" id="PTHR11353">
    <property type="entry name" value="CHAPERONIN"/>
    <property type="match status" value="1"/>
</dbReference>
<sequence length="118" mass="12617">AVDEVARATPGKTALALEAFSKALTAIPHTISDNGGFDAEELVAQLRAAHYKGESDAGIDMEQGVIGNARELGITESFKCKCHVLMAASEAAEQILRIDSILTAHQRERGNGAQYEDY</sequence>
<dbReference type="InterPro" id="IPR017998">
    <property type="entry name" value="Chaperone_TCP-1"/>
</dbReference>
<dbReference type="InterPro" id="IPR002423">
    <property type="entry name" value="Cpn60/GroEL/TCP-1"/>
</dbReference>
<dbReference type="GO" id="GO:0140662">
    <property type="term" value="F:ATP-dependent protein folding chaperone"/>
    <property type="evidence" value="ECO:0007669"/>
    <property type="project" value="InterPro"/>
</dbReference>
<protein>
    <submittedName>
        <fullName evidence="4">Chaperonin Cpn60/TCP-1 family</fullName>
    </submittedName>
</protein>
<dbReference type="OrthoDB" id="10248520at2759"/>
<reference evidence="4 5" key="1">
    <citation type="journal article" date="2018" name="PLoS ONE">
        <title>The draft genome of Kipferlia bialata reveals reductive genome evolution in fornicate parasites.</title>
        <authorList>
            <person name="Tanifuji G."/>
            <person name="Takabayashi S."/>
            <person name="Kume K."/>
            <person name="Takagi M."/>
            <person name="Nakayama T."/>
            <person name="Kamikawa R."/>
            <person name="Inagaki Y."/>
            <person name="Hashimoto T."/>
        </authorList>
    </citation>
    <scope>NUCLEOTIDE SEQUENCE [LARGE SCALE GENOMIC DNA]</scope>
    <source>
        <strain evidence="4">NY0173</strain>
    </source>
</reference>
<dbReference type="GO" id="GO:0005524">
    <property type="term" value="F:ATP binding"/>
    <property type="evidence" value="ECO:0007669"/>
    <property type="project" value="UniProtKB-KW"/>
</dbReference>
<dbReference type="Proteomes" id="UP000265618">
    <property type="component" value="Unassembled WGS sequence"/>
</dbReference>
<dbReference type="AlphaFoldDB" id="A0A9K3D8T1"/>
<gene>
    <name evidence="4" type="ORF">KIPB_013093</name>
</gene>
<proteinExistence type="predicted"/>
<dbReference type="SUPFAM" id="SSF48592">
    <property type="entry name" value="GroEL equatorial domain-like"/>
    <property type="match status" value="1"/>
</dbReference>
<evidence type="ECO:0000313" key="4">
    <source>
        <dbReference type="EMBL" id="GIQ90337.1"/>
    </source>
</evidence>
<evidence type="ECO:0000256" key="3">
    <source>
        <dbReference type="ARBA" id="ARBA00023186"/>
    </source>
</evidence>
<keyword evidence="1" id="KW-0547">Nucleotide-binding</keyword>
<dbReference type="Gene3D" id="1.10.560.10">
    <property type="entry name" value="GroEL-like equatorial domain"/>
    <property type="match status" value="1"/>
</dbReference>
<comment type="caution">
    <text evidence="4">The sequence shown here is derived from an EMBL/GenBank/DDBJ whole genome shotgun (WGS) entry which is preliminary data.</text>
</comment>
<keyword evidence="2" id="KW-0067">ATP-binding</keyword>
<evidence type="ECO:0000256" key="1">
    <source>
        <dbReference type="ARBA" id="ARBA00022741"/>
    </source>
</evidence>
<dbReference type="InterPro" id="IPR027413">
    <property type="entry name" value="GROEL-like_equatorial_sf"/>
</dbReference>
<keyword evidence="5" id="KW-1185">Reference proteome</keyword>
<keyword evidence="3" id="KW-0143">Chaperone</keyword>
<organism evidence="4 5">
    <name type="scientific">Kipferlia bialata</name>
    <dbReference type="NCBI Taxonomy" id="797122"/>
    <lineage>
        <taxon>Eukaryota</taxon>
        <taxon>Metamonada</taxon>
        <taxon>Carpediemonas-like organisms</taxon>
        <taxon>Kipferlia</taxon>
    </lineage>
</organism>
<feature type="non-terminal residue" evidence="4">
    <location>
        <position position="118"/>
    </location>
</feature>
<dbReference type="Pfam" id="PF00118">
    <property type="entry name" value="Cpn60_TCP1"/>
    <property type="match status" value="1"/>
</dbReference>
<accession>A0A9K3D8T1</accession>